<keyword evidence="2" id="KW-1185">Reference proteome</keyword>
<dbReference type="PANTHER" id="PTHR33609:SF1">
    <property type="entry name" value="TRANSPOSASE"/>
    <property type="match status" value="1"/>
</dbReference>
<evidence type="ECO:0000313" key="2">
    <source>
        <dbReference type="Proteomes" id="UP000334380"/>
    </source>
</evidence>
<sequence length="87" mass="10119">MKKSRYNDEQIVRILREADRDTVPEVAKRHGVSEASIYAWRKHFGEMVSDDVKRLKALEAENVRLKKLVADQALDIQVLKEIGAKKW</sequence>
<dbReference type="InterPro" id="IPR052546">
    <property type="entry name" value="Transposase_8_domain"/>
</dbReference>
<dbReference type="AlphaFoldDB" id="A0A5E4W936"/>
<dbReference type="EMBL" id="CABPRU010000007">
    <property type="protein sequence ID" value="VVE20056.1"/>
    <property type="molecule type" value="Genomic_DNA"/>
</dbReference>
<dbReference type="GO" id="GO:0006313">
    <property type="term" value="P:DNA transposition"/>
    <property type="evidence" value="ECO:0007669"/>
    <property type="project" value="InterPro"/>
</dbReference>
<dbReference type="Proteomes" id="UP000334380">
    <property type="component" value="Unassembled WGS sequence"/>
</dbReference>
<dbReference type="Pfam" id="PF01527">
    <property type="entry name" value="HTH_Tnp_1"/>
    <property type="match status" value="1"/>
</dbReference>
<evidence type="ECO:0000313" key="1">
    <source>
        <dbReference type="EMBL" id="VVE20056.1"/>
    </source>
</evidence>
<gene>
    <name evidence="1" type="ORF">PTE31013_03111</name>
</gene>
<name>A0A5E4W936_9BURK</name>
<dbReference type="GO" id="GO:0004803">
    <property type="term" value="F:transposase activity"/>
    <property type="evidence" value="ECO:0007669"/>
    <property type="project" value="InterPro"/>
</dbReference>
<proteinExistence type="predicted"/>
<protein>
    <submittedName>
        <fullName evidence="1">Transposase</fullName>
    </submittedName>
</protein>
<dbReference type="SUPFAM" id="SSF46689">
    <property type="entry name" value="Homeodomain-like"/>
    <property type="match status" value="1"/>
</dbReference>
<dbReference type="InterPro" id="IPR009057">
    <property type="entry name" value="Homeodomain-like_sf"/>
</dbReference>
<dbReference type="GO" id="GO:0003677">
    <property type="term" value="F:DNA binding"/>
    <property type="evidence" value="ECO:0007669"/>
    <property type="project" value="InterPro"/>
</dbReference>
<accession>A0A5E4W936</accession>
<dbReference type="InterPro" id="IPR002514">
    <property type="entry name" value="Transposase_8"/>
</dbReference>
<reference evidence="1 2" key="1">
    <citation type="submission" date="2019-08" db="EMBL/GenBank/DDBJ databases">
        <authorList>
            <person name="Peeters C."/>
        </authorList>
    </citation>
    <scope>NUCLEOTIDE SEQUENCE [LARGE SCALE GENOMIC DNA]</scope>
    <source>
        <strain evidence="1 2">LMG 31013</strain>
    </source>
</reference>
<dbReference type="PANTHER" id="PTHR33609">
    <property type="entry name" value="LOW CALCIUM RESPONSE LOCUS PROTEIN S"/>
    <property type="match status" value="1"/>
</dbReference>
<organism evidence="1 2">
    <name type="scientific">Pandoraea terrigena</name>
    <dbReference type="NCBI Taxonomy" id="2508292"/>
    <lineage>
        <taxon>Bacteria</taxon>
        <taxon>Pseudomonadati</taxon>
        <taxon>Pseudomonadota</taxon>
        <taxon>Betaproteobacteria</taxon>
        <taxon>Burkholderiales</taxon>
        <taxon>Burkholderiaceae</taxon>
        <taxon>Pandoraea</taxon>
    </lineage>
</organism>